<evidence type="ECO:0000313" key="2">
    <source>
        <dbReference type="EMBL" id="GAB0056656.1"/>
    </source>
</evidence>
<dbReference type="SUPFAM" id="SSF53697">
    <property type="entry name" value="SIS domain"/>
    <property type="match status" value="1"/>
</dbReference>
<dbReference type="EC" id="5.3.1.28" evidence="2"/>
<feature type="domain" description="SIS" evidence="1">
    <location>
        <begin position="42"/>
        <end position="202"/>
    </location>
</feature>
<dbReference type="PANTHER" id="PTHR30390:SF8">
    <property type="entry name" value="SUGAR ISOMERASE (SIS)"/>
    <property type="match status" value="1"/>
</dbReference>
<comment type="caution">
    <text evidence="2">The sequence shown here is derived from an EMBL/GenBank/DDBJ whole genome shotgun (WGS) entry which is preliminary data.</text>
</comment>
<dbReference type="PANTHER" id="PTHR30390">
    <property type="entry name" value="SEDOHEPTULOSE 7-PHOSPHATE ISOMERASE / DNAA INITIATOR-ASSOCIATING FACTOR FOR REPLICATION INITIATION"/>
    <property type="match status" value="1"/>
</dbReference>
<evidence type="ECO:0000259" key="1">
    <source>
        <dbReference type="PROSITE" id="PS51464"/>
    </source>
</evidence>
<evidence type="ECO:0000313" key="3">
    <source>
        <dbReference type="Proteomes" id="UP001628193"/>
    </source>
</evidence>
<dbReference type="EMBL" id="BAAFGK010000004">
    <property type="protein sequence ID" value="GAB0056656.1"/>
    <property type="molecule type" value="Genomic_DNA"/>
</dbReference>
<dbReference type="GO" id="GO:0016853">
    <property type="term" value="F:isomerase activity"/>
    <property type="evidence" value="ECO:0007669"/>
    <property type="project" value="UniProtKB-KW"/>
</dbReference>
<dbReference type="Pfam" id="PF13580">
    <property type="entry name" value="SIS_2"/>
    <property type="match status" value="1"/>
</dbReference>
<dbReference type="CDD" id="cd05006">
    <property type="entry name" value="SIS_GmhA"/>
    <property type="match status" value="1"/>
</dbReference>
<protein>
    <submittedName>
        <fullName evidence="2">Phosphoheptose isomerase</fullName>
        <ecNumber evidence="2">5.3.1.28</ecNumber>
    </submittedName>
</protein>
<organism evidence="2 3">
    <name type="scientific">Candidatus Magnetaquiglobus chichijimensis</name>
    <dbReference type="NCBI Taxonomy" id="3141448"/>
    <lineage>
        <taxon>Bacteria</taxon>
        <taxon>Pseudomonadati</taxon>
        <taxon>Pseudomonadota</taxon>
        <taxon>Magnetococcia</taxon>
        <taxon>Magnetococcales</taxon>
        <taxon>Candidatus Magnetaquicoccaceae</taxon>
        <taxon>Candidatus Magnetaquiglobus</taxon>
    </lineage>
</organism>
<keyword evidence="2" id="KW-0413">Isomerase</keyword>
<reference evidence="2 3" key="2">
    <citation type="submission" date="2024-09" db="EMBL/GenBank/DDBJ databases">
        <title>Draft genome sequence of Candidatus Magnetaquicoccaceae bacterium FCR-1.</title>
        <authorList>
            <person name="Shimoshige H."/>
            <person name="Shimamura S."/>
            <person name="Taoka A."/>
            <person name="Kobayashi H."/>
            <person name="Maekawa T."/>
        </authorList>
    </citation>
    <scope>NUCLEOTIDE SEQUENCE [LARGE SCALE GENOMIC DNA]</scope>
    <source>
        <strain evidence="2 3">FCR-1</strain>
    </source>
</reference>
<dbReference type="Proteomes" id="UP001628193">
    <property type="component" value="Unassembled WGS sequence"/>
</dbReference>
<accession>A0ABQ0C6Z3</accession>
<gene>
    <name evidence="2" type="primary">gmhA_2</name>
    <name evidence="2" type="ORF">SIID45300_00964</name>
</gene>
<dbReference type="PROSITE" id="PS51464">
    <property type="entry name" value="SIS"/>
    <property type="match status" value="1"/>
</dbReference>
<dbReference type="InterPro" id="IPR050099">
    <property type="entry name" value="SIS_GmhA/DiaA_subfam"/>
</dbReference>
<keyword evidence="3" id="KW-1185">Reference proteome</keyword>
<dbReference type="InterPro" id="IPR001347">
    <property type="entry name" value="SIS_dom"/>
</dbReference>
<dbReference type="InterPro" id="IPR035461">
    <property type="entry name" value="GmhA/DiaA"/>
</dbReference>
<proteinExistence type="predicted"/>
<dbReference type="InterPro" id="IPR046348">
    <property type="entry name" value="SIS_dom_sf"/>
</dbReference>
<sequence length="204" mass="21802">MVPMNTLESLHDPDPARFASAYIGYLCTVLQRIDPQRIAGFIATLLDARERGATIFFMGNGGSAATASHFANDLAIGTRAHHKPFRALAITDNLSVLTAIANDYGYEGVFERQLRVLGRSGDVVVGISASGNSPNLLRAFEAAREMGIKSVALTAFDGGAMRAMADEGIHVPTDPKEYGPAEDAHMVLDHLVGAYLMQLVKRGG</sequence>
<name>A0ABQ0C6Z3_9PROT</name>
<reference evidence="2 3" key="1">
    <citation type="submission" date="2024-05" db="EMBL/GenBank/DDBJ databases">
        <authorList>
            <consortium name="Candidatus Magnetaquicoccaceae bacterium FCR-1 genome sequencing consortium"/>
            <person name="Shimoshige H."/>
            <person name="Shimamura S."/>
            <person name="Taoka A."/>
            <person name="Kobayashi H."/>
            <person name="Maekawa T."/>
        </authorList>
    </citation>
    <scope>NUCLEOTIDE SEQUENCE [LARGE SCALE GENOMIC DNA]</scope>
    <source>
        <strain evidence="2 3">FCR-1</strain>
    </source>
</reference>
<dbReference type="Gene3D" id="3.40.50.10490">
    <property type="entry name" value="Glucose-6-phosphate isomerase like protein, domain 1"/>
    <property type="match status" value="1"/>
</dbReference>